<keyword evidence="2" id="KW-1185">Reference proteome</keyword>
<evidence type="ECO:0000313" key="2">
    <source>
        <dbReference type="Proteomes" id="UP001497700"/>
    </source>
</evidence>
<dbReference type="EMBL" id="MU393608">
    <property type="protein sequence ID" value="KAI4859901.1"/>
    <property type="molecule type" value="Genomic_DNA"/>
</dbReference>
<gene>
    <name evidence="1" type="ORF">F4820DRAFT_438466</name>
</gene>
<dbReference type="Proteomes" id="UP001497700">
    <property type="component" value="Unassembled WGS sequence"/>
</dbReference>
<sequence>MKAIASITTVLLATVGAVRAVGPQPCYNHADPRNGIANYCQCADNTCWERAADTDCDPTSQVWINCPAAD</sequence>
<accession>A0ACB9YLA7</accession>
<reference evidence="1 2" key="1">
    <citation type="journal article" date="2022" name="New Phytol.">
        <title>Ecological generalism drives hyperdiversity of secondary metabolite gene clusters in xylarialean endophytes.</title>
        <authorList>
            <person name="Franco M.E.E."/>
            <person name="Wisecaver J.H."/>
            <person name="Arnold A.E."/>
            <person name="Ju Y.M."/>
            <person name="Slot J.C."/>
            <person name="Ahrendt S."/>
            <person name="Moore L.P."/>
            <person name="Eastman K.E."/>
            <person name="Scott K."/>
            <person name="Konkel Z."/>
            <person name="Mondo S.J."/>
            <person name="Kuo A."/>
            <person name="Hayes R.D."/>
            <person name="Haridas S."/>
            <person name="Andreopoulos B."/>
            <person name="Riley R."/>
            <person name="LaButti K."/>
            <person name="Pangilinan J."/>
            <person name="Lipzen A."/>
            <person name="Amirebrahimi M."/>
            <person name="Yan J."/>
            <person name="Adam C."/>
            <person name="Keymanesh K."/>
            <person name="Ng V."/>
            <person name="Louie K."/>
            <person name="Northen T."/>
            <person name="Drula E."/>
            <person name="Henrissat B."/>
            <person name="Hsieh H.M."/>
            <person name="Youens-Clark K."/>
            <person name="Lutzoni F."/>
            <person name="Miadlikowska J."/>
            <person name="Eastwood D.C."/>
            <person name="Hamelin R.C."/>
            <person name="Grigoriev I.V."/>
            <person name="U'Ren J.M."/>
        </authorList>
    </citation>
    <scope>NUCLEOTIDE SEQUENCE [LARGE SCALE GENOMIC DNA]</scope>
    <source>
        <strain evidence="1 2">CBS 119005</strain>
    </source>
</reference>
<comment type="caution">
    <text evidence="1">The sequence shown here is derived from an EMBL/GenBank/DDBJ whole genome shotgun (WGS) entry which is preliminary data.</text>
</comment>
<evidence type="ECO:0000313" key="1">
    <source>
        <dbReference type="EMBL" id="KAI4859901.1"/>
    </source>
</evidence>
<name>A0ACB9YLA7_9PEZI</name>
<protein>
    <submittedName>
        <fullName evidence="1">Uncharacterized protein</fullName>
    </submittedName>
</protein>
<organism evidence="1 2">
    <name type="scientific">Hypoxylon rubiginosum</name>
    <dbReference type="NCBI Taxonomy" id="110542"/>
    <lineage>
        <taxon>Eukaryota</taxon>
        <taxon>Fungi</taxon>
        <taxon>Dikarya</taxon>
        <taxon>Ascomycota</taxon>
        <taxon>Pezizomycotina</taxon>
        <taxon>Sordariomycetes</taxon>
        <taxon>Xylariomycetidae</taxon>
        <taxon>Xylariales</taxon>
        <taxon>Hypoxylaceae</taxon>
        <taxon>Hypoxylon</taxon>
    </lineage>
</organism>
<proteinExistence type="predicted"/>